<dbReference type="EMBL" id="VIIS01000014">
    <property type="protein sequence ID" value="KAF0314537.1"/>
    <property type="molecule type" value="Genomic_DNA"/>
</dbReference>
<name>A0A6A4X5J4_AMPAM</name>
<evidence type="ECO:0000313" key="2">
    <source>
        <dbReference type="EMBL" id="KAF0314537.1"/>
    </source>
</evidence>
<organism evidence="2 3">
    <name type="scientific">Amphibalanus amphitrite</name>
    <name type="common">Striped barnacle</name>
    <name type="synonym">Balanus amphitrite</name>
    <dbReference type="NCBI Taxonomy" id="1232801"/>
    <lineage>
        <taxon>Eukaryota</taxon>
        <taxon>Metazoa</taxon>
        <taxon>Ecdysozoa</taxon>
        <taxon>Arthropoda</taxon>
        <taxon>Crustacea</taxon>
        <taxon>Multicrustacea</taxon>
        <taxon>Cirripedia</taxon>
        <taxon>Thoracica</taxon>
        <taxon>Thoracicalcarea</taxon>
        <taxon>Balanomorpha</taxon>
        <taxon>Balanoidea</taxon>
        <taxon>Balanidae</taxon>
        <taxon>Amphibalaninae</taxon>
        <taxon>Amphibalanus</taxon>
    </lineage>
</organism>
<dbReference type="OrthoDB" id="422427at2759"/>
<dbReference type="InterPro" id="IPR048624">
    <property type="entry name" value="CSN1_C"/>
</dbReference>
<proteinExistence type="predicted"/>
<evidence type="ECO:0000313" key="3">
    <source>
        <dbReference type="Proteomes" id="UP000440578"/>
    </source>
</evidence>
<accession>A0A6A4X5J4</accession>
<keyword evidence="3" id="KW-1185">Reference proteome</keyword>
<feature type="domain" description="COP9 signalosome complex subunit 1 C-terminal helix" evidence="1">
    <location>
        <begin position="17"/>
        <end position="44"/>
    </location>
</feature>
<sequence>MMLFEAFKILYAKSVDQRSQTFERSLAVGKEYIKQTRGLILRAAIQASQIAVRLPRREDIQPMDASQDGTE</sequence>
<dbReference type="Proteomes" id="UP000440578">
    <property type="component" value="Unassembled WGS sequence"/>
</dbReference>
<reference evidence="2 3" key="1">
    <citation type="submission" date="2019-07" db="EMBL/GenBank/DDBJ databases">
        <title>Draft genome assembly of a fouling barnacle, Amphibalanus amphitrite (Darwin, 1854): The first reference genome for Thecostraca.</title>
        <authorList>
            <person name="Kim W."/>
        </authorList>
    </citation>
    <scope>NUCLEOTIDE SEQUENCE [LARGE SCALE GENOMIC DNA]</scope>
    <source>
        <strain evidence="2">SNU_AA5</strain>
        <tissue evidence="2">Soma without cirri and trophi</tissue>
    </source>
</reference>
<evidence type="ECO:0000259" key="1">
    <source>
        <dbReference type="Pfam" id="PF21151"/>
    </source>
</evidence>
<dbReference type="AlphaFoldDB" id="A0A6A4X5J4"/>
<protein>
    <submittedName>
        <fullName evidence="2">COP9 signalosome complex subunit 1</fullName>
    </submittedName>
</protein>
<gene>
    <name evidence="2" type="primary">Gps1</name>
    <name evidence="2" type="ORF">FJT64_015029</name>
</gene>
<dbReference type="Pfam" id="PF21151">
    <property type="entry name" value="CSN1_C"/>
    <property type="match status" value="1"/>
</dbReference>
<comment type="caution">
    <text evidence="2">The sequence shown here is derived from an EMBL/GenBank/DDBJ whole genome shotgun (WGS) entry which is preliminary data.</text>
</comment>